<protein>
    <submittedName>
        <fullName evidence="3">Uncharacterized protein</fullName>
    </submittedName>
</protein>
<keyword evidence="2" id="KW-0812">Transmembrane</keyword>
<evidence type="ECO:0000256" key="1">
    <source>
        <dbReference type="SAM" id="MobiDB-lite"/>
    </source>
</evidence>
<proteinExistence type="predicted"/>
<feature type="transmembrane region" description="Helical" evidence="2">
    <location>
        <begin position="253"/>
        <end position="274"/>
    </location>
</feature>
<accession>A0ABQ9PA56</accession>
<sequence>MVQNSSMVPRQATQPSTRIPSSDPMSQAYEKDAMVIWSKCAHGVKQKDALVIAVVHPKQEQHVKDSRQSMSSSRRARRIFICGPSALQDTIEKEVNNKRRSQFTQLHIVVSSAIESIYYRVASVIKEFTVRIYGAIRGNIPCKLLVDEKSTFCDVPVHRWGYDRVGSHVYLPDPGIYYPALKAIADLMQSALNTVCFRGNAAVTVEEEEKLAKIEREMLEFQKSSGTSASAESSTPDGDDPRGGRGGLDTLKALFAAIIGLASTTVGAGGVVWANMSGVFISGPLGFFLATGHLSAGVAGAACCAGAGLGAAAAGSTYLIDWAQLWRWLKAKLAWAWGKIDLTESLITFHTPFQKSQVKHIYRSAAAENRV</sequence>
<keyword evidence="2" id="KW-1133">Transmembrane helix</keyword>
<feature type="compositionally biased region" description="Low complexity" evidence="1">
    <location>
        <begin position="224"/>
        <end position="236"/>
    </location>
</feature>
<keyword evidence="4" id="KW-1185">Reference proteome</keyword>
<dbReference type="Proteomes" id="UP001169217">
    <property type="component" value="Unassembled WGS sequence"/>
</dbReference>
<evidence type="ECO:0000313" key="3">
    <source>
        <dbReference type="EMBL" id="KAK0368419.1"/>
    </source>
</evidence>
<keyword evidence="2" id="KW-0472">Membrane</keyword>
<evidence type="ECO:0000313" key="4">
    <source>
        <dbReference type="Proteomes" id="UP001169217"/>
    </source>
</evidence>
<dbReference type="EMBL" id="JARUPT010000855">
    <property type="protein sequence ID" value="KAK0368419.1"/>
    <property type="molecule type" value="Genomic_DNA"/>
</dbReference>
<feature type="region of interest" description="Disordered" evidence="1">
    <location>
        <begin position="222"/>
        <end position="243"/>
    </location>
</feature>
<evidence type="ECO:0000256" key="2">
    <source>
        <dbReference type="SAM" id="Phobius"/>
    </source>
</evidence>
<organism evidence="3 4">
    <name type="scientific">Colletotrichum limetticola</name>
    <dbReference type="NCBI Taxonomy" id="1209924"/>
    <lineage>
        <taxon>Eukaryota</taxon>
        <taxon>Fungi</taxon>
        <taxon>Dikarya</taxon>
        <taxon>Ascomycota</taxon>
        <taxon>Pezizomycotina</taxon>
        <taxon>Sordariomycetes</taxon>
        <taxon>Hypocreomycetidae</taxon>
        <taxon>Glomerellales</taxon>
        <taxon>Glomerellaceae</taxon>
        <taxon>Colletotrichum</taxon>
        <taxon>Colletotrichum acutatum species complex</taxon>
    </lineage>
</organism>
<gene>
    <name evidence="3" type="ORF">CLIM01_14227</name>
</gene>
<reference evidence="3" key="1">
    <citation type="submission" date="2023-04" db="EMBL/GenBank/DDBJ databases">
        <title>Colletotrichum limetticola genome sequence.</title>
        <authorList>
            <person name="Baroncelli R."/>
        </authorList>
    </citation>
    <scope>NUCLEOTIDE SEQUENCE</scope>
    <source>
        <strain evidence="3">KLA-Anderson</strain>
    </source>
</reference>
<feature type="region of interest" description="Disordered" evidence="1">
    <location>
        <begin position="1"/>
        <end position="25"/>
    </location>
</feature>
<comment type="caution">
    <text evidence="3">The sequence shown here is derived from an EMBL/GenBank/DDBJ whole genome shotgun (WGS) entry which is preliminary data.</text>
</comment>
<feature type="transmembrane region" description="Helical" evidence="2">
    <location>
        <begin position="294"/>
        <end position="320"/>
    </location>
</feature>
<name>A0ABQ9PA56_9PEZI</name>